<evidence type="ECO:0000313" key="3">
    <source>
        <dbReference type="Proteomes" id="UP001285521"/>
    </source>
</evidence>
<dbReference type="InterPro" id="IPR029058">
    <property type="entry name" value="AB_hydrolase_fold"/>
</dbReference>
<accession>A0ABU4TFM4</accession>
<dbReference type="RefSeq" id="WP_319971985.1">
    <property type="nucleotide sequence ID" value="NZ_JAXAVW010000052.1"/>
</dbReference>
<feature type="signal peptide" evidence="1">
    <location>
        <begin position="1"/>
        <end position="19"/>
    </location>
</feature>
<keyword evidence="3" id="KW-1185">Reference proteome</keyword>
<feature type="chain" id="PRO_5046905198" description="Alpha/beta hydrolase family protein" evidence="1">
    <location>
        <begin position="20"/>
        <end position="431"/>
    </location>
</feature>
<name>A0ABU4TFM4_9PSEU</name>
<dbReference type="Gene3D" id="3.40.50.1820">
    <property type="entry name" value="alpha/beta hydrolase"/>
    <property type="match status" value="1"/>
</dbReference>
<keyword evidence="1" id="KW-0732">Signal</keyword>
<organism evidence="2 3">
    <name type="scientific">Lentzea miocenica</name>
    <dbReference type="NCBI Taxonomy" id="3095431"/>
    <lineage>
        <taxon>Bacteria</taxon>
        <taxon>Bacillati</taxon>
        <taxon>Actinomycetota</taxon>
        <taxon>Actinomycetes</taxon>
        <taxon>Pseudonocardiales</taxon>
        <taxon>Pseudonocardiaceae</taxon>
        <taxon>Lentzea</taxon>
    </lineage>
</organism>
<sequence length="431" mass="47409">RAGLTIPAMNVLLAFALTASLTSPVHLPPTAPCPENVPAGTTCYEGRDANGAYYTIAVPKKWNKTLVVHSHGGPDLGEPTPERTRDDLNRWAVMVKEGYAWAGTSYRRGGYGTRMAAEDTDNLRKMVSAMLKPHKVYIHGQSWGGNVAAKTIELYKGYDAALLTSGVLAGGSRGYDYRVDLRVVYQYYCGNHPRPSEVQYPLWQGLRAGSTMTTAGLRSRIEECLGVAGSRTPEQQQKLNDILTVTKIPEETLNSHLNFATFTFRDIVHLRPGDRNPFSNTGVVYKGSHDDKALNAGVERFAADPAARAELAYDSDLTGKIDIPVLSVHAIGDPTAFVEHESAYRDVVTKAGRWYNLVQTFTTEATHSAFSDSEYAAAMQSLAAWEKRGLRSNPFLIAASCPSHDQKYGTGCFYDPWYQPKSYESRVAPRT</sequence>
<proteinExistence type="predicted"/>
<comment type="caution">
    <text evidence="2">The sequence shown here is derived from an EMBL/GenBank/DDBJ whole genome shotgun (WGS) entry which is preliminary data.</text>
</comment>
<gene>
    <name evidence="2" type="ORF">SK803_42925</name>
</gene>
<dbReference type="Proteomes" id="UP001285521">
    <property type="component" value="Unassembled WGS sequence"/>
</dbReference>
<evidence type="ECO:0000256" key="1">
    <source>
        <dbReference type="SAM" id="SignalP"/>
    </source>
</evidence>
<protein>
    <recommendedName>
        <fullName evidence="4">Alpha/beta hydrolase family protein</fullName>
    </recommendedName>
</protein>
<dbReference type="EMBL" id="JAXAVW010000052">
    <property type="protein sequence ID" value="MDX8036990.1"/>
    <property type="molecule type" value="Genomic_DNA"/>
</dbReference>
<evidence type="ECO:0000313" key="2">
    <source>
        <dbReference type="EMBL" id="MDX8036990.1"/>
    </source>
</evidence>
<evidence type="ECO:0008006" key="4">
    <source>
        <dbReference type="Google" id="ProtNLM"/>
    </source>
</evidence>
<reference evidence="2 3" key="1">
    <citation type="submission" date="2023-11" db="EMBL/GenBank/DDBJ databases">
        <title>Lentzea sokolovensis, sp. nov., Lentzea kristufkii, sp. nov., and Lentzea miocenensis, sp. nov., rare actinobacteria from Sokolov Coal Basin, Miocene lacustrine sediment, Czech Republic.</title>
        <authorList>
            <person name="Lara A."/>
            <person name="Kotroba L."/>
            <person name="Nouioui I."/>
            <person name="Neumann-Schaal M."/>
            <person name="Mast Y."/>
            <person name="Chronakova A."/>
        </authorList>
    </citation>
    <scope>NUCLEOTIDE SEQUENCE [LARGE SCALE GENOMIC DNA]</scope>
    <source>
        <strain evidence="2 3">BCCO 10_0856</strain>
    </source>
</reference>
<dbReference type="SUPFAM" id="SSF53474">
    <property type="entry name" value="alpha/beta-Hydrolases"/>
    <property type="match status" value="1"/>
</dbReference>
<feature type="non-terminal residue" evidence="2">
    <location>
        <position position="1"/>
    </location>
</feature>